<dbReference type="Pfam" id="PF00081">
    <property type="entry name" value="Sod_Fe_N"/>
    <property type="match status" value="1"/>
</dbReference>
<dbReference type="PANTHER" id="PTHR11404:SF6">
    <property type="entry name" value="SUPEROXIDE DISMUTASE [MN], MITOCHONDRIAL"/>
    <property type="match status" value="1"/>
</dbReference>
<comment type="catalytic activity">
    <reaction evidence="6 7">
        <text>2 superoxide + 2 H(+) = H2O2 + O2</text>
        <dbReference type="Rhea" id="RHEA:20696"/>
        <dbReference type="ChEBI" id="CHEBI:15378"/>
        <dbReference type="ChEBI" id="CHEBI:15379"/>
        <dbReference type="ChEBI" id="CHEBI:16240"/>
        <dbReference type="ChEBI" id="CHEBI:18421"/>
        <dbReference type="EC" id="1.15.1.1"/>
    </reaction>
</comment>
<dbReference type="InterPro" id="IPR019831">
    <property type="entry name" value="Mn/Fe_SOD_N"/>
</dbReference>
<evidence type="ECO:0000259" key="9">
    <source>
        <dbReference type="Pfam" id="PF02777"/>
    </source>
</evidence>
<protein>
    <recommendedName>
        <fullName evidence="3 7">Superoxide dismutase</fullName>
        <ecNumber evidence="3 7">1.15.1.1</ecNumber>
    </recommendedName>
</protein>
<evidence type="ECO:0000256" key="6">
    <source>
        <dbReference type="ARBA" id="ARBA00049204"/>
    </source>
</evidence>
<evidence type="ECO:0000313" key="11">
    <source>
        <dbReference type="Proteomes" id="UP001500383"/>
    </source>
</evidence>
<evidence type="ECO:0000313" key="10">
    <source>
        <dbReference type="EMBL" id="GAA1714536.1"/>
    </source>
</evidence>
<sequence>MADTAGVRSLWWEPDVVTGAMGRSHAQPVTQLRGLTTMAEYVLPDLAYDYGALEPHISAEIMELHHSKHHATYVKGANDALEQLAAAREDGTISTKAPLLSKNLAFHLGGHTNHSVFWQNMSPDGGDKPEGELASAIDAEFGSFDKFQAHFNAAATTLQGSGWAVLGWDHIGQRLIIQQLTDQQGNISINMTPLLMLDMWEHAFYLQYKNVKPDYVKAWWNVVNWADVAERYAAAKS</sequence>
<evidence type="ECO:0000256" key="1">
    <source>
        <dbReference type="ARBA" id="ARBA00002170"/>
    </source>
</evidence>
<evidence type="ECO:0000256" key="2">
    <source>
        <dbReference type="ARBA" id="ARBA00008714"/>
    </source>
</evidence>
<reference evidence="10 11" key="1">
    <citation type="journal article" date="2019" name="Int. J. Syst. Evol. Microbiol.">
        <title>The Global Catalogue of Microorganisms (GCM) 10K type strain sequencing project: providing services to taxonomists for standard genome sequencing and annotation.</title>
        <authorList>
            <consortium name="The Broad Institute Genomics Platform"/>
            <consortium name="The Broad Institute Genome Sequencing Center for Infectious Disease"/>
            <person name="Wu L."/>
            <person name="Ma J."/>
        </authorList>
    </citation>
    <scope>NUCLEOTIDE SEQUENCE [LARGE SCALE GENOMIC DNA]</scope>
    <source>
        <strain evidence="10 11">JCM 16002</strain>
    </source>
</reference>
<dbReference type="InterPro" id="IPR019833">
    <property type="entry name" value="Mn/Fe_SOD_BS"/>
</dbReference>
<dbReference type="EC" id="1.15.1.1" evidence="3 7"/>
<evidence type="ECO:0000256" key="5">
    <source>
        <dbReference type="ARBA" id="ARBA00023002"/>
    </source>
</evidence>
<evidence type="ECO:0000256" key="7">
    <source>
        <dbReference type="RuleBase" id="RU000414"/>
    </source>
</evidence>
<dbReference type="PROSITE" id="PS00088">
    <property type="entry name" value="SOD_MN"/>
    <property type="match status" value="1"/>
</dbReference>
<dbReference type="PRINTS" id="PR01703">
    <property type="entry name" value="MNSODISMTASE"/>
</dbReference>
<dbReference type="PIRSF" id="PIRSF000349">
    <property type="entry name" value="SODismutase"/>
    <property type="match status" value="1"/>
</dbReference>
<dbReference type="Gene3D" id="3.55.40.20">
    <property type="entry name" value="Iron/manganese superoxide dismutase, C-terminal domain"/>
    <property type="match status" value="1"/>
</dbReference>
<dbReference type="InterPro" id="IPR001189">
    <property type="entry name" value="Mn/Fe_SOD"/>
</dbReference>
<comment type="similarity">
    <text evidence="2 7">Belongs to the iron/manganese superoxide dismutase family.</text>
</comment>
<dbReference type="SUPFAM" id="SSF46609">
    <property type="entry name" value="Fe,Mn superoxide dismutase (SOD), N-terminal domain"/>
    <property type="match status" value="1"/>
</dbReference>
<evidence type="ECO:0000259" key="8">
    <source>
        <dbReference type="Pfam" id="PF00081"/>
    </source>
</evidence>
<dbReference type="PANTHER" id="PTHR11404">
    <property type="entry name" value="SUPEROXIDE DISMUTASE 2"/>
    <property type="match status" value="1"/>
</dbReference>
<gene>
    <name evidence="10" type="ORF">GCM10009831_25280</name>
</gene>
<accession>A0ABN2IYV4</accession>
<dbReference type="InterPro" id="IPR036324">
    <property type="entry name" value="Mn/Fe_SOD_N_sf"/>
</dbReference>
<dbReference type="InterPro" id="IPR019832">
    <property type="entry name" value="Mn/Fe_SOD_C"/>
</dbReference>
<dbReference type="Gene3D" id="1.10.287.990">
    <property type="entry name" value="Fe,Mn superoxide dismutase (SOD) domain"/>
    <property type="match status" value="1"/>
</dbReference>
<dbReference type="InterPro" id="IPR050265">
    <property type="entry name" value="Fe/Mn_Superoxide_Dismutase"/>
</dbReference>
<dbReference type="InterPro" id="IPR036314">
    <property type="entry name" value="SOD_C_sf"/>
</dbReference>
<keyword evidence="5 7" id="KW-0560">Oxidoreductase</keyword>
<dbReference type="Proteomes" id="UP001500383">
    <property type="component" value="Unassembled WGS sequence"/>
</dbReference>
<proteinExistence type="inferred from homology"/>
<feature type="domain" description="Manganese/iron superoxide dismutase N-terminal" evidence="8">
    <location>
        <begin position="40"/>
        <end position="122"/>
    </location>
</feature>
<evidence type="ECO:0000256" key="3">
    <source>
        <dbReference type="ARBA" id="ARBA00012682"/>
    </source>
</evidence>
<comment type="function">
    <text evidence="1">Destroys superoxide anion radicals which are normally produced within the cells and which are toxic to biological systems.</text>
</comment>
<dbReference type="SUPFAM" id="SSF54719">
    <property type="entry name" value="Fe,Mn superoxide dismutase (SOD), C-terminal domain"/>
    <property type="match status" value="1"/>
</dbReference>
<name>A0ABN2IYV4_9ACTN</name>
<comment type="caution">
    <text evidence="10">The sequence shown here is derived from an EMBL/GenBank/DDBJ whole genome shotgun (WGS) entry which is preliminary data.</text>
</comment>
<feature type="domain" description="Manganese/iron superoxide dismutase C-terminal" evidence="9">
    <location>
        <begin position="129"/>
        <end position="231"/>
    </location>
</feature>
<organism evidence="10 11">
    <name type="scientific">Dietzia cercidiphylli</name>
    <dbReference type="NCBI Taxonomy" id="498199"/>
    <lineage>
        <taxon>Bacteria</taxon>
        <taxon>Bacillati</taxon>
        <taxon>Actinomycetota</taxon>
        <taxon>Actinomycetes</taxon>
        <taxon>Mycobacteriales</taxon>
        <taxon>Dietziaceae</taxon>
        <taxon>Dietzia</taxon>
    </lineage>
</organism>
<dbReference type="EMBL" id="BAAAQG010000012">
    <property type="protein sequence ID" value="GAA1714536.1"/>
    <property type="molecule type" value="Genomic_DNA"/>
</dbReference>
<evidence type="ECO:0000256" key="4">
    <source>
        <dbReference type="ARBA" id="ARBA00022723"/>
    </source>
</evidence>
<keyword evidence="4 7" id="KW-0479">Metal-binding</keyword>
<dbReference type="Pfam" id="PF02777">
    <property type="entry name" value="Sod_Fe_C"/>
    <property type="match status" value="1"/>
</dbReference>
<comment type="function">
    <text evidence="7">Destroys radicals which are normally produced within the cells and which are toxic to biological systems.</text>
</comment>
<keyword evidence="11" id="KW-1185">Reference proteome</keyword>